<sequence length="278" mass="32090">MKHIKNFIVKTVITVTMMTIPTLAGQCELQTDCPIYTVKEGQTLTDEEQRAIEATIDYFIEHPEEDYIEISSKDFPSLSIDWYTNITKYKLNYLTDIYLMDAGNGTQYLPTTLTEPVEQTNYDNGRMDLTIKNKHIAQAIKTQNFVNYSYQLLPQLSIYNGMDEIEAIEILNNFVCDLITYDIDSRGDYVSIYESHKGVCNDYAYLFRALAQGAGIEAYYVVGSDHAWNQVIIDDVAYELDCCHNDYHDLVEERHYLYLLSREQASTYSSHETIIATR</sequence>
<evidence type="ECO:0000313" key="2">
    <source>
        <dbReference type="EMBL" id="ERI79419.1"/>
    </source>
</evidence>
<gene>
    <name evidence="2" type="ORF">CLOSYM_00848</name>
</gene>
<name>A0ABC9U270_CLOSY</name>
<proteinExistence type="predicted"/>
<reference evidence="2 3" key="1">
    <citation type="submission" date="2013-07" db="EMBL/GenBank/DDBJ databases">
        <authorList>
            <person name="Weinstock G."/>
            <person name="Sodergren E."/>
            <person name="Wylie T."/>
            <person name="Fulton L."/>
            <person name="Fulton R."/>
            <person name="Fronick C."/>
            <person name="O'Laughlin M."/>
            <person name="Godfrey J."/>
            <person name="Miner T."/>
            <person name="Herter B."/>
            <person name="Appelbaum E."/>
            <person name="Cordes M."/>
            <person name="Lek S."/>
            <person name="Wollam A."/>
            <person name="Pepin K.H."/>
            <person name="Palsikar V.B."/>
            <person name="Mitreva M."/>
            <person name="Wilson R.K."/>
        </authorList>
    </citation>
    <scope>NUCLEOTIDE SEQUENCE [LARGE SCALE GENOMIC DNA]</scope>
    <source>
        <strain evidence="2 3">ATCC 14940</strain>
    </source>
</reference>
<dbReference type="Gene3D" id="3.10.620.30">
    <property type="match status" value="1"/>
</dbReference>
<protein>
    <recommendedName>
        <fullName evidence="1">Transglutaminase-like domain-containing protein</fullName>
    </recommendedName>
</protein>
<evidence type="ECO:0000259" key="1">
    <source>
        <dbReference type="SMART" id="SM00460"/>
    </source>
</evidence>
<organism evidence="2 3">
    <name type="scientific">[Clostridium] symbiosum ATCC 14940</name>
    <dbReference type="NCBI Taxonomy" id="411472"/>
    <lineage>
        <taxon>Bacteria</taxon>
        <taxon>Bacillati</taxon>
        <taxon>Bacillota</taxon>
        <taxon>Clostridia</taxon>
        <taxon>Lachnospirales</taxon>
        <taxon>Lachnospiraceae</taxon>
        <taxon>Otoolea</taxon>
    </lineage>
</organism>
<evidence type="ECO:0000313" key="3">
    <source>
        <dbReference type="Proteomes" id="UP000016491"/>
    </source>
</evidence>
<dbReference type="Proteomes" id="UP000016491">
    <property type="component" value="Unassembled WGS sequence"/>
</dbReference>
<dbReference type="SMART" id="SM00460">
    <property type="entry name" value="TGc"/>
    <property type="match status" value="1"/>
</dbReference>
<dbReference type="AlphaFoldDB" id="A0ABC9U270"/>
<dbReference type="Pfam" id="PF01841">
    <property type="entry name" value="Transglut_core"/>
    <property type="match status" value="1"/>
</dbReference>
<accession>A0ABC9U270</accession>
<dbReference type="SUPFAM" id="SSF54001">
    <property type="entry name" value="Cysteine proteinases"/>
    <property type="match status" value="1"/>
</dbReference>
<feature type="domain" description="Transglutaminase-like" evidence="1">
    <location>
        <begin position="192"/>
        <end position="244"/>
    </location>
</feature>
<dbReference type="InterPro" id="IPR038765">
    <property type="entry name" value="Papain-like_cys_pep_sf"/>
</dbReference>
<comment type="caution">
    <text evidence="2">The sequence shown here is derived from an EMBL/GenBank/DDBJ whole genome shotgun (WGS) entry which is preliminary data.</text>
</comment>
<dbReference type="RefSeq" id="WP_021641375.1">
    <property type="nucleotide sequence ID" value="NZ_KE992856.1"/>
</dbReference>
<dbReference type="EMBL" id="AWSU01000072">
    <property type="protein sequence ID" value="ERI79419.1"/>
    <property type="molecule type" value="Genomic_DNA"/>
</dbReference>
<dbReference type="InterPro" id="IPR002931">
    <property type="entry name" value="Transglutaminase-like"/>
</dbReference>